<dbReference type="EMBL" id="CAMKVN010023288">
    <property type="protein sequence ID" value="CAI2200092.1"/>
    <property type="molecule type" value="Genomic_DNA"/>
</dbReference>
<evidence type="ECO:0000313" key="1">
    <source>
        <dbReference type="EMBL" id="CAI2200092.1"/>
    </source>
</evidence>
<protein>
    <submittedName>
        <fullName evidence="1">5136_t:CDS:1</fullName>
    </submittedName>
</protein>
<organism evidence="1 2">
    <name type="scientific">Funneliformis geosporum</name>
    <dbReference type="NCBI Taxonomy" id="1117311"/>
    <lineage>
        <taxon>Eukaryota</taxon>
        <taxon>Fungi</taxon>
        <taxon>Fungi incertae sedis</taxon>
        <taxon>Mucoromycota</taxon>
        <taxon>Glomeromycotina</taxon>
        <taxon>Glomeromycetes</taxon>
        <taxon>Glomerales</taxon>
        <taxon>Glomeraceae</taxon>
        <taxon>Funneliformis</taxon>
    </lineage>
</organism>
<keyword evidence="2" id="KW-1185">Reference proteome</keyword>
<gene>
    <name evidence="1" type="ORF">FWILDA_LOCUS19398</name>
</gene>
<feature type="non-terminal residue" evidence="1">
    <location>
        <position position="115"/>
    </location>
</feature>
<dbReference type="AlphaFoldDB" id="A0A9W4X0P2"/>
<dbReference type="Proteomes" id="UP001153678">
    <property type="component" value="Unassembled WGS sequence"/>
</dbReference>
<reference evidence="1" key="1">
    <citation type="submission" date="2022-08" db="EMBL/GenBank/DDBJ databases">
        <authorList>
            <person name="Kallberg Y."/>
            <person name="Tangrot J."/>
            <person name="Rosling A."/>
        </authorList>
    </citation>
    <scope>NUCLEOTIDE SEQUENCE</scope>
    <source>
        <strain evidence="1">Wild A</strain>
    </source>
</reference>
<name>A0A9W4X0P2_9GLOM</name>
<sequence>IRNEPEYIFIRSEVQKEFYKWLDSTGITAENKGGGGKFEQETREYTKKLENSYQHDDFSDIFRQTQKENFHFYADNYYQQRVSEEPEENPEEITEEIKAYRATAETELKELMKEK</sequence>
<proteinExistence type="predicted"/>
<comment type="caution">
    <text evidence="1">The sequence shown here is derived from an EMBL/GenBank/DDBJ whole genome shotgun (WGS) entry which is preliminary data.</text>
</comment>
<evidence type="ECO:0000313" key="2">
    <source>
        <dbReference type="Proteomes" id="UP001153678"/>
    </source>
</evidence>
<accession>A0A9W4X0P2</accession>